<organism evidence="1">
    <name type="scientific">Menopon gallinae</name>
    <name type="common">poultry shaft louse</name>
    <dbReference type="NCBI Taxonomy" id="328185"/>
    <lineage>
        <taxon>Eukaryota</taxon>
        <taxon>Metazoa</taxon>
        <taxon>Ecdysozoa</taxon>
        <taxon>Arthropoda</taxon>
        <taxon>Hexapoda</taxon>
        <taxon>Insecta</taxon>
        <taxon>Pterygota</taxon>
        <taxon>Neoptera</taxon>
        <taxon>Paraneoptera</taxon>
        <taxon>Psocodea</taxon>
        <taxon>Troctomorpha</taxon>
        <taxon>Phthiraptera</taxon>
        <taxon>Amblycera</taxon>
        <taxon>Menoponidae</taxon>
        <taxon>Menopon</taxon>
    </lineage>
</organism>
<comment type="caution">
    <text evidence="1">The sequence shown here is derived from an EMBL/GenBank/DDBJ whole genome shotgun (WGS) entry which is preliminary data.</text>
</comment>
<gene>
    <name evidence="1" type="ORF">PYX00_006155</name>
</gene>
<protein>
    <submittedName>
        <fullName evidence="1">Uncharacterized protein</fullName>
    </submittedName>
</protein>
<sequence length="128" mass="14403">MTTPVTEPGTADATNTPAIYFEANDNRRDVCWELLQSGRYDNSGDPALRKVLRKEIVLFGDEYNFFCSFSNPLECIVESPWLFYESKPETLRYSEMGVRPAAKRGSRLRAGTKKKPSTGVLGIGRLFS</sequence>
<name>A0AAW2HW81_9NEOP</name>
<reference evidence="1" key="1">
    <citation type="journal article" date="2024" name="Gigascience">
        <title>Chromosome-level genome of the poultry shaft louse Menopon gallinae provides insight into the host-switching and adaptive evolution of parasitic lice.</title>
        <authorList>
            <person name="Xu Y."/>
            <person name="Ma L."/>
            <person name="Liu S."/>
            <person name="Liang Y."/>
            <person name="Liu Q."/>
            <person name="He Z."/>
            <person name="Tian L."/>
            <person name="Duan Y."/>
            <person name="Cai W."/>
            <person name="Li H."/>
            <person name="Song F."/>
        </authorList>
    </citation>
    <scope>NUCLEOTIDE SEQUENCE</scope>
    <source>
        <strain evidence="1">Cailab_2023a</strain>
    </source>
</reference>
<accession>A0AAW2HW81</accession>
<dbReference type="EMBL" id="JARGDH010000003">
    <property type="protein sequence ID" value="KAL0273520.1"/>
    <property type="molecule type" value="Genomic_DNA"/>
</dbReference>
<proteinExistence type="predicted"/>
<dbReference type="AlphaFoldDB" id="A0AAW2HW81"/>
<evidence type="ECO:0000313" key="1">
    <source>
        <dbReference type="EMBL" id="KAL0273520.1"/>
    </source>
</evidence>